<comment type="caution">
    <text evidence="1">The sequence shown here is derived from an EMBL/GenBank/DDBJ whole genome shotgun (WGS) entry which is preliminary data.</text>
</comment>
<reference evidence="1" key="1">
    <citation type="submission" date="2022-10" db="EMBL/GenBank/DDBJ databases">
        <title>Culturing micro-colonial fungi from biological soil crusts in the Mojave desert and describing Neophaeococcomyces mojavensis, and introducing the new genera and species Taxawa tesnikishii.</title>
        <authorList>
            <person name="Kurbessoian T."/>
            <person name="Stajich J.E."/>
        </authorList>
    </citation>
    <scope>NUCLEOTIDE SEQUENCE</scope>
    <source>
        <strain evidence="1">TK_35</strain>
    </source>
</reference>
<dbReference type="InterPro" id="IPR002110">
    <property type="entry name" value="Ankyrin_rpt"/>
</dbReference>
<proteinExistence type="predicted"/>
<gene>
    <name evidence="1" type="ORF">H2204_011661</name>
</gene>
<dbReference type="Proteomes" id="UP001172681">
    <property type="component" value="Unassembled WGS sequence"/>
</dbReference>
<dbReference type="InterPro" id="IPR036770">
    <property type="entry name" value="Ankyrin_rpt-contain_sf"/>
</dbReference>
<name>A0AA39CTR2_9EURO</name>
<dbReference type="SUPFAM" id="SSF48403">
    <property type="entry name" value="Ankyrin repeat"/>
    <property type="match status" value="1"/>
</dbReference>
<organism evidence="1 2">
    <name type="scientific">Knufia peltigerae</name>
    <dbReference type="NCBI Taxonomy" id="1002370"/>
    <lineage>
        <taxon>Eukaryota</taxon>
        <taxon>Fungi</taxon>
        <taxon>Dikarya</taxon>
        <taxon>Ascomycota</taxon>
        <taxon>Pezizomycotina</taxon>
        <taxon>Eurotiomycetes</taxon>
        <taxon>Chaetothyriomycetidae</taxon>
        <taxon>Chaetothyriales</taxon>
        <taxon>Trichomeriaceae</taxon>
        <taxon>Knufia</taxon>
    </lineage>
</organism>
<evidence type="ECO:0000313" key="2">
    <source>
        <dbReference type="Proteomes" id="UP001172681"/>
    </source>
</evidence>
<evidence type="ECO:0000313" key="1">
    <source>
        <dbReference type="EMBL" id="KAJ9622154.1"/>
    </source>
</evidence>
<accession>A0AA39CTR2</accession>
<dbReference type="AlphaFoldDB" id="A0AA39CTR2"/>
<keyword evidence="2" id="KW-1185">Reference proteome</keyword>
<evidence type="ECO:0008006" key="3">
    <source>
        <dbReference type="Google" id="ProtNLM"/>
    </source>
</evidence>
<protein>
    <recommendedName>
        <fullName evidence="3">Ankyrin repeat protein</fullName>
    </recommendedName>
</protein>
<dbReference type="EMBL" id="JAPDRN010000110">
    <property type="protein sequence ID" value="KAJ9622154.1"/>
    <property type="molecule type" value="Genomic_DNA"/>
</dbReference>
<sequence>MSDDHPRYAADAAAEERTDELARLLTRRPSSRNELKGLAFLASESKSVPILQVLLDNGWDINTPEAYCDPPSLARAIESGADEDIVRWFLNHDADPSVFATRYKVTPLSRAVQYAALKIVELLLDRGGFGCLGM</sequence>
<dbReference type="Gene3D" id="1.25.40.20">
    <property type="entry name" value="Ankyrin repeat-containing domain"/>
    <property type="match status" value="1"/>
</dbReference>
<dbReference type="Pfam" id="PF12796">
    <property type="entry name" value="Ank_2"/>
    <property type="match status" value="1"/>
</dbReference>